<dbReference type="InterPro" id="IPR005814">
    <property type="entry name" value="Aminotrans_3"/>
</dbReference>
<feature type="binding site" evidence="7">
    <location>
        <position position="255"/>
    </location>
    <ligand>
        <name>pyridoxal 5'-phosphate</name>
        <dbReference type="ChEBI" id="CHEBI:597326"/>
    </ligand>
</feature>
<dbReference type="InterPro" id="IPR049704">
    <property type="entry name" value="Aminotrans_3_PPA_site"/>
</dbReference>
<comment type="caution">
    <text evidence="7">Lacks conserved residue(s) required for the propagation of feature annotation.</text>
</comment>
<dbReference type="UniPathway" id="UPA00078">
    <property type="reaction ID" value="UER00160"/>
</dbReference>
<feature type="binding site" evidence="7">
    <location>
        <position position="150"/>
    </location>
    <ligand>
        <name>substrate</name>
    </ligand>
</feature>
<evidence type="ECO:0000256" key="5">
    <source>
        <dbReference type="ARBA" id="ARBA00022756"/>
    </source>
</evidence>
<feature type="binding site" evidence="7">
    <location>
        <begin position="320"/>
        <end position="321"/>
    </location>
    <ligand>
        <name>pyridoxal 5'-phosphate</name>
        <dbReference type="ChEBI" id="CHEBI:597326"/>
    </ligand>
</feature>
<keyword evidence="5 7" id="KW-0093">Biotin biosynthesis</keyword>
<dbReference type="NCBIfam" id="TIGR00508">
    <property type="entry name" value="bioA"/>
    <property type="match status" value="1"/>
</dbReference>
<dbReference type="InterPro" id="IPR015421">
    <property type="entry name" value="PyrdxlP-dep_Trfase_major"/>
</dbReference>
<reference evidence="8 9" key="1">
    <citation type="journal article" date="2014" name="BMC Genomics">
        <title>Comparison of environmental and isolate Sulfobacillus genomes reveals diverse carbon, sulfur, nitrogen, and hydrogen metabolisms.</title>
        <authorList>
            <person name="Justice N.B."/>
            <person name="Norman A."/>
            <person name="Brown C.T."/>
            <person name="Singh A."/>
            <person name="Thomas B.C."/>
            <person name="Banfield J.F."/>
        </authorList>
    </citation>
    <scope>NUCLEOTIDE SEQUENCE [LARGE SCALE GENOMIC DNA]</scope>
    <source>
        <strain evidence="8">AMDSBA1</strain>
    </source>
</reference>
<dbReference type="Gene3D" id="3.90.1150.10">
    <property type="entry name" value="Aspartate Aminotransferase, domain 1"/>
    <property type="match status" value="1"/>
</dbReference>
<comment type="subunit">
    <text evidence="7">Homodimer.</text>
</comment>
<dbReference type="EC" id="2.6.1.62" evidence="7"/>
<comment type="pathway">
    <text evidence="7">Cofactor biosynthesis; biotin biosynthesis; 7,8-diaminononanoate from 8-amino-7-oxononanoate (SAM route): step 1/1.</text>
</comment>
<feature type="binding site" evidence="7">
    <location>
        <begin position="117"/>
        <end position="118"/>
    </location>
    <ligand>
        <name>pyridoxal 5'-phosphate</name>
        <dbReference type="ChEBI" id="CHEBI:597326"/>
    </ligand>
</feature>
<keyword evidence="3 7" id="KW-0808">Transferase</keyword>
<feature type="binding site" evidence="7">
    <location>
        <position position="284"/>
    </location>
    <ligand>
        <name>substrate</name>
    </ligand>
</feature>
<dbReference type="PANTHER" id="PTHR42684:SF17">
    <property type="entry name" value="ADENOSYLMETHIONINE-8-AMINO-7-OXONONANOATE AMINOTRANSFERASE"/>
    <property type="match status" value="1"/>
</dbReference>
<keyword evidence="4 7" id="KW-0949">S-adenosyl-L-methionine</keyword>
<dbReference type="InterPro" id="IPR005815">
    <property type="entry name" value="BioA"/>
</dbReference>
<keyword evidence="7" id="KW-0963">Cytoplasm</keyword>
<dbReference type="Pfam" id="PF00202">
    <property type="entry name" value="Aminotran_3"/>
    <property type="match status" value="1"/>
</dbReference>
<protein>
    <recommendedName>
        <fullName evidence="7">Adenosylmethionine-8-amino-7-oxononanoate aminotransferase</fullName>
        <ecNumber evidence="7">2.6.1.62</ecNumber>
    </recommendedName>
    <alternativeName>
        <fullName evidence="7">7,8-diamino-pelargonic acid aminotransferase</fullName>
        <shortName evidence="7">DAPA AT</shortName>
        <shortName evidence="7">DAPA aminotransferase</shortName>
    </alternativeName>
    <alternativeName>
        <fullName evidence="7">7,8-diaminononanoate synthase</fullName>
        <shortName evidence="7">DANS</shortName>
    </alternativeName>
    <alternativeName>
        <fullName evidence="7">Diaminopelargonic acid synthase</fullName>
    </alternativeName>
</protein>
<dbReference type="InterPro" id="IPR015422">
    <property type="entry name" value="PyrdxlP-dep_Trfase_small"/>
</dbReference>
<comment type="catalytic activity">
    <reaction evidence="7">
        <text>(8S)-8-amino-7-oxononanoate + S-adenosyl-L-methionine = S-adenosyl-4-methylsulfanyl-2-oxobutanoate + (7R,8S)-7,8-diammoniononanoate</text>
        <dbReference type="Rhea" id="RHEA:16861"/>
        <dbReference type="ChEBI" id="CHEBI:16490"/>
        <dbReference type="ChEBI" id="CHEBI:59789"/>
        <dbReference type="ChEBI" id="CHEBI:149468"/>
        <dbReference type="ChEBI" id="CHEBI:149469"/>
        <dbReference type="EC" id="2.6.1.62"/>
    </reaction>
</comment>
<comment type="cofactor">
    <cofactor evidence="1 7">
        <name>pyridoxal 5'-phosphate</name>
        <dbReference type="ChEBI" id="CHEBI:597326"/>
    </cofactor>
</comment>
<feature type="site" description="Participates in the substrate recognition with KAPA and in a stacking interaction with the adenine ring of SAM" evidence="7">
    <location>
        <position position="20"/>
    </location>
</feature>
<dbReference type="AlphaFoldDB" id="A0A2T2WRG1"/>
<feature type="binding site" evidence="7">
    <location>
        <position position="414"/>
    </location>
    <ligand>
        <name>substrate</name>
    </ligand>
</feature>
<dbReference type="PIRSF" id="PIRSF000521">
    <property type="entry name" value="Transaminase_4ab_Lys_Orn"/>
    <property type="match status" value="1"/>
</dbReference>
<evidence type="ECO:0000256" key="7">
    <source>
        <dbReference type="HAMAP-Rule" id="MF_00834"/>
    </source>
</evidence>
<dbReference type="FunFam" id="3.40.640.10:FF:000004">
    <property type="entry name" value="Acetylornithine aminotransferase"/>
    <property type="match status" value="1"/>
</dbReference>
<dbReference type="GO" id="GO:0030170">
    <property type="term" value="F:pyridoxal phosphate binding"/>
    <property type="evidence" value="ECO:0007669"/>
    <property type="project" value="UniProtKB-UniRule"/>
</dbReference>
<dbReference type="PROSITE" id="PS00600">
    <property type="entry name" value="AA_TRANSFER_CLASS_3"/>
    <property type="match status" value="1"/>
</dbReference>
<feature type="binding site" evidence="7">
    <location>
        <position position="319"/>
    </location>
    <ligand>
        <name>substrate</name>
    </ligand>
</feature>
<proteinExistence type="inferred from homology"/>
<dbReference type="GO" id="GO:0005737">
    <property type="term" value="C:cytoplasm"/>
    <property type="evidence" value="ECO:0007669"/>
    <property type="project" value="UniProtKB-SubCell"/>
</dbReference>
<keyword evidence="2 7" id="KW-0032">Aminotransferase</keyword>
<dbReference type="SUPFAM" id="SSF53383">
    <property type="entry name" value="PLP-dependent transferases"/>
    <property type="match status" value="1"/>
</dbReference>
<feature type="modified residue" description="N6-(pyridoxal phosphate)lysine" evidence="7">
    <location>
        <position position="284"/>
    </location>
</feature>
<dbReference type="CDD" id="cd00610">
    <property type="entry name" value="OAT_like"/>
    <property type="match status" value="1"/>
</dbReference>
<accession>A0A2T2WRG1</accession>
<dbReference type="GO" id="GO:0009102">
    <property type="term" value="P:biotin biosynthetic process"/>
    <property type="evidence" value="ECO:0007669"/>
    <property type="project" value="UniProtKB-UniRule"/>
</dbReference>
<comment type="similarity">
    <text evidence="7">Belongs to the class-III pyridoxal-phosphate-dependent aminotransferase family. BioA subfamily.</text>
</comment>
<dbReference type="InterPro" id="IPR015424">
    <property type="entry name" value="PyrdxlP-dep_Trfase"/>
</dbReference>
<evidence type="ECO:0000256" key="4">
    <source>
        <dbReference type="ARBA" id="ARBA00022691"/>
    </source>
</evidence>
<sequence length="457" mass="50635">MDYTIQQIRQWDQDHVWHPFTPMKDYDDGNPLIIEAADGVRIRDVDGNWYYDGVSSVWLNVHGHHVAEINQAIIDQLQEIAHSTLLGQGNVPISVLAHKLHGVTPQAITRFFFSDSGASAVEVGLKMAIQFWANQGNSRKTKILGFTTNYHGDTMGAMAVAPDPLFHWPFLDALPKHPRVKYPDCYRCPLNLSYPRCQLACTDLVEESLRENQDVLAAVIIEVVQGAGGMIPAPPGFLSRLRALCDQYHVLLIVDEVATGVGRTGKFWAIEHDGVTPDILCMGKGVSGGYLPLSVTATTEAVYQQFYCRAQDRKALYHGHSYAGNQLAAAASVANLDLIESTHLIAHVEEMARRIQPAIESFRDLPYVGDVRQKGLMIGIELAQDPEKRIPFPYARQAGRVIQEIARSKGMILRPIGNVVIFMPPLASKADELAEMIAILDSALKEGEHRLSEVKDV</sequence>
<organism evidence="8 9">
    <name type="scientific">Sulfobacillus benefaciens</name>
    <dbReference type="NCBI Taxonomy" id="453960"/>
    <lineage>
        <taxon>Bacteria</taxon>
        <taxon>Bacillati</taxon>
        <taxon>Bacillota</taxon>
        <taxon>Clostridia</taxon>
        <taxon>Eubacteriales</taxon>
        <taxon>Clostridiales Family XVII. Incertae Sedis</taxon>
        <taxon>Sulfobacillus</taxon>
    </lineage>
</organism>
<comment type="caution">
    <text evidence="8">The sequence shown here is derived from an EMBL/GenBank/DDBJ whole genome shotgun (WGS) entry which is preliminary data.</text>
</comment>
<name>A0A2T2WRG1_9FIRM</name>
<evidence type="ECO:0000313" key="9">
    <source>
        <dbReference type="Proteomes" id="UP000242699"/>
    </source>
</evidence>
<dbReference type="EMBL" id="PXYT01000066">
    <property type="protein sequence ID" value="PSR24844.1"/>
    <property type="molecule type" value="Genomic_DNA"/>
</dbReference>
<comment type="function">
    <text evidence="7">Catalyzes the transfer of the alpha-amino group from S-adenosyl-L-methionine (SAM) to 7-keto-8-aminopelargonic acid (KAPA) to form 7,8-diaminopelargonic acid (DAPA). It is the only aminotransferase known to utilize SAM as an amino donor.</text>
</comment>
<evidence type="ECO:0000256" key="1">
    <source>
        <dbReference type="ARBA" id="ARBA00001933"/>
    </source>
</evidence>
<keyword evidence="6 7" id="KW-0663">Pyridoxal phosphate</keyword>
<dbReference type="GO" id="GO:0004015">
    <property type="term" value="F:adenosylmethionine-8-amino-7-oxononanoate transaminase activity"/>
    <property type="evidence" value="ECO:0007669"/>
    <property type="project" value="UniProtKB-UniRule"/>
</dbReference>
<dbReference type="PANTHER" id="PTHR42684">
    <property type="entry name" value="ADENOSYLMETHIONINE-8-AMINO-7-OXONONANOATE AMINOTRANSFERASE"/>
    <property type="match status" value="1"/>
</dbReference>
<evidence type="ECO:0000256" key="6">
    <source>
        <dbReference type="ARBA" id="ARBA00022898"/>
    </source>
</evidence>
<evidence type="ECO:0000256" key="2">
    <source>
        <dbReference type="ARBA" id="ARBA00022576"/>
    </source>
</evidence>
<evidence type="ECO:0000313" key="8">
    <source>
        <dbReference type="EMBL" id="PSR24844.1"/>
    </source>
</evidence>
<dbReference type="HAMAP" id="MF_00834">
    <property type="entry name" value="BioA"/>
    <property type="match status" value="1"/>
</dbReference>
<comment type="subcellular location">
    <subcellularLocation>
        <location evidence="7">Cytoplasm</location>
    </subcellularLocation>
</comment>
<dbReference type="Gene3D" id="3.40.640.10">
    <property type="entry name" value="Type I PLP-dependent aspartate aminotransferase-like (Major domain)"/>
    <property type="match status" value="1"/>
</dbReference>
<dbReference type="Proteomes" id="UP000242699">
    <property type="component" value="Unassembled WGS sequence"/>
</dbReference>
<evidence type="ECO:0000256" key="3">
    <source>
        <dbReference type="ARBA" id="ARBA00022679"/>
    </source>
</evidence>
<gene>
    <name evidence="7 8" type="primary">bioA</name>
    <name evidence="8" type="ORF">C7B43_18090</name>
</gene>